<protein>
    <submittedName>
        <fullName evidence="6">LysR family transcriptional regulator</fullName>
    </submittedName>
</protein>
<organism evidence="6 7">
    <name type="scientific">Dictyobacter alpinus</name>
    <dbReference type="NCBI Taxonomy" id="2014873"/>
    <lineage>
        <taxon>Bacteria</taxon>
        <taxon>Bacillati</taxon>
        <taxon>Chloroflexota</taxon>
        <taxon>Ktedonobacteria</taxon>
        <taxon>Ktedonobacterales</taxon>
        <taxon>Dictyobacteraceae</taxon>
        <taxon>Dictyobacter</taxon>
    </lineage>
</organism>
<evidence type="ECO:0000256" key="3">
    <source>
        <dbReference type="ARBA" id="ARBA00023125"/>
    </source>
</evidence>
<evidence type="ECO:0000313" key="7">
    <source>
        <dbReference type="Proteomes" id="UP000287171"/>
    </source>
</evidence>
<evidence type="ECO:0000256" key="2">
    <source>
        <dbReference type="ARBA" id="ARBA00023015"/>
    </source>
</evidence>
<dbReference type="GO" id="GO:0003700">
    <property type="term" value="F:DNA-binding transcription factor activity"/>
    <property type="evidence" value="ECO:0007669"/>
    <property type="project" value="InterPro"/>
</dbReference>
<name>A0A402BCC9_9CHLR</name>
<evidence type="ECO:0000259" key="5">
    <source>
        <dbReference type="PROSITE" id="PS50931"/>
    </source>
</evidence>
<dbReference type="PRINTS" id="PR00039">
    <property type="entry name" value="HTHLYSR"/>
</dbReference>
<comment type="caution">
    <text evidence="6">The sequence shown here is derived from an EMBL/GenBank/DDBJ whole genome shotgun (WGS) entry which is preliminary data.</text>
</comment>
<dbReference type="CDD" id="cd08414">
    <property type="entry name" value="PBP2_LTTR_aromatics_like"/>
    <property type="match status" value="1"/>
</dbReference>
<proteinExistence type="inferred from homology"/>
<dbReference type="AlphaFoldDB" id="A0A402BCC9"/>
<keyword evidence="4" id="KW-0804">Transcription</keyword>
<keyword evidence="3" id="KW-0238">DNA-binding</keyword>
<comment type="similarity">
    <text evidence="1">Belongs to the LysR transcriptional regulatory family.</text>
</comment>
<feature type="domain" description="HTH lysR-type" evidence="5">
    <location>
        <begin position="1"/>
        <end position="58"/>
    </location>
</feature>
<dbReference type="PANTHER" id="PTHR30346:SF0">
    <property type="entry name" value="HCA OPERON TRANSCRIPTIONAL ACTIVATOR HCAR"/>
    <property type="match status" value="1"/>
</dbReference>
<dbReference type="RefSeq" id="WP_126629110.1">
    <property type="nucleotide sequence ID" value="NZ_BIFT01000001.1"/>
</dbReference>
<dbReference type="GO" id="GO:0032993">
    <property type="term" value="C:protein-DNA complex"/>
    <property type="evidence" value="ECO:0007669"/>
    <property type="project" value="TreeGrafter"/>
</dbReference>
<dbReference type="Pfam" id="PF00126">
    <property type="entry name" value="HTH_1"/>
    <property type="match status" value="1"/>
</dbReference>
<accession>A0A402BCC9</accession>
<keyword evidence="7" id="KW-1185">Reference proteome</keyword>
<dbReference type="SUPFAM" id="SSF46785">
    <property type="entry name" value="Winged helix' DNA-binding domain"/>
    <property type="match status" value="1"/>
</dbReference>
<gene>
    <name evidence="6" type="ORF">KDA_44260</name>
</gene>
<evidence type="ECO:0000313" key="6">
    <source>
        <dbReference type="EMBL" id="GCE28942.1"/>
    </source>
</evidence>
<dbReference type="FunFam" id="1.10.10.10:FF:000001">
    <property type="entry name" value="LysR family transcriptional regulator"/>
    <property type="match status" value="1"/>
</dbReference>
<dbReference type="InterPro" id="IPR036388">
    <property type="entry name" value="WH-like_DNA-bd_sf"/>
</dbReference>
<dbReference type="Proteomes" id="UP000287171">
    <property type="component" value="Unassembled WGS sequence"/>
</dbReference>
<evidence type="ECO:0000256" key="4">
    <source>
        <dbReference type="ARBA" id="ARBA00023163"/>
    </source>
</evidence>
<sequence length="305" mass="34996">MELRHLRYFVAVAEELNFRRAAERLSMAQPPLSQQIHDLEKDLGVQLFDRSNRTVQLTVAGRVFLTEAYDILARSERAVRRAQRANRGELGQLTLGYTSLTYNPLFPQILRLHRMRYPEVELILRDLVTIEQMQQLNTNMLDVSFATHASFAITSLEQETLAQEPILHEPMVALLSANHKLARQPNITLADLAHEAWIWFARPFDPTTYDYMMRLFEQVGFHPNVTQEINQQHIILSLVSAGFGVSLAPKSTANLGSYVDVVFLDVVDPTPIVEFNIIWRRNDPSPILQRFLATVREVVQNGKHK</sequence>
<dbReference type="SUPFAM" id="SSF53850">
    <property type="entry name" value="Periplasmic binding protein-like II"/>
    <property type="match status" value="1"/>
</dbReference>
<dbReference type="InterPro" id="IPR005119">
    <property type="entry name" value="LysR_subst-bd"/>
</dbReference>
<dbReference type="PROSITE" id="PS50931">
    <property type="entry name" value="HTH_LYSR"/>
    <property type="match status" value="1"/>
</dbReference>
<dbReference type="Gene3D" id="3.40.190.10">
    <property type="entry name" value="Periplasmic binding protein-like II"/>
    <property type="match status" value="2"/>
</dbReference>
<dbReference type="Pfam" id="PF03466">
    <property type="entry name" value="LysR_substrate"/>
    <property type="match status" value="1"/>
</dbReference>
<reference evidence="7" key="1">
    <citation type="submission" date="2018-12" db="EMBL/GenBank/DDBJ databases">
        <title>Tengunoibacter tsumagoiensis gen. nov., sp. nov., Dictyobacter kobayashii sp. nov., D. alpinus sp. nov., and D. joshuensis sp. nov. and description of Dictyobacteraceae fam. nov. within the order Ktedonobacterales isolated from Tengu-no-mugimeshi.</title>
        <authorList>
            <person name="Wang C.M."/>
            <person name="Zheng Y."/>
            <person name="Sakai Y."/>
            <person name="Toyoda A."/>
            <person name="Minakuchi Y."/>
            <person name="Abe K."/>
            <person name="Yokota A."/>
            <person name="Yabe S."/>
        </authorList>
    </citation>
    <scope>NUCLEOTIDE SEQUENCE [LARGE SCALE GENOMIC DNA]</scope>
    <source>
        <strain evidence="7">Uno16</strain>
    </source>
</reference>
<dbReference type="OrthoDB" id="9803735at2"/>
<dbReference type="PANTHER" id="PTHR30346">
    <property type="entry name" value="TRANSCRIPTIONAL DUAL REGULATOR HCAR-RELATED"/>
    <property type="match status" value="1"/>
</dbReference>
<evidence type="ECO:0000256" key="1">
    <source>
        <dbReference type="ARBA" id="ARBA00009437"/>
    </source>
</evidence>
<dbReference type="InterPro" id="IPR036390">
    <property type="entry name" value="WH_DNA-bd_sf"/>
</dbReference>
<dbReference type="GO" id="GO:0003677">
    <property type="term" value="F:DNA binding"/>
    <property type="evidence" value="ECO:0007669"/>
    <property type="project" value="UniProtKB-KW"/>
</dbReference>
<dbReference type="EMBL" id="BIFT01000001">
    <property type="protein sequence ID" value="GCE28942.1"/>
    <property type="molecule type" value="Genomic_DNA"/>
</dbReference>
<keyword evidence="2" id="KW-0805">Transcription regulation</keyword>
<dbReference type="InterPro" id="IPR000847">
    <property type="entry name" value="LysR_HTH_N"/>
</dbReference>
<dbReference type="Gene3D" id="1.10.10.10">
    <property type="entry name" value="Winged helix-like DNA-binding domain superfamily/Winged helix DNA-binding domain"/>
    <property type="match status" value="1"/>
</dbReference>